<protein>
    <submittedName>
        <fullName evidence="1">Uncharacterized protein</fullName>
    </submittedName>
</protein>
<name>A0A0U5FMS8_ASPCI</name>
<dbReference type="EMBL" id="CDMC01000001">
    <property type="protein sequence ID" value="CEL00817.1"/>
    <property type="molecule type" value="Genomic_DNA"/>
</dbReference>
<sequence>MYRVNDARKSYFEALATQYDLIKSRGDATHIDTTILDAIQATALPLHTTSTIPPSPGGQQFFEPRLIENDSFFDSLWNYMPEDLPSRDTITSAKFVCAKIDYVYSMYKIPIDTDRKPSLMEMSGWSRAYAFSIFLL</sequence>
<proteinExistence type="predicted"/>
<accession>A0A0U5FMS8</accession>
<gene>
    <name evidence="1" type="ORF">ASPCAL00413</name>
</gene>
<dbReference type="AlphaFoldDB" id="A0A0U5FMS8"/>
<dbReference type="Proteomes" id="UP000054771">
    <property type="component" value="Unassembled WGS sequence"/>
</dbReference>
<reference evidence="2" key="1">
    <citation type="journal article" date="2016" name="Genome Announc.">
        <title>Draft genome sequences of fungus Aspergillus calidoustus.</title>
        <authorList>
            <person name="Horn F."/>
            <person name="Linde J."/>
            <person name="Mattern D.J."/>
            <person name="Walther G."/>
            <person name="Guthke R."/>
            <person name="Scherlach K."/>
            <person name="Martin K."/>
            <person name="Brakhage A.A."/>
            <person name="Petzke L."/>
            <person name="Valiante V."/>
        </authorList>
    </citation>
    <scope>NUCLEOTIDE SEQUENCE [LARGE SCALE GENOMIC DNA]</scope>
    <source>
        <strain evidence="2">SF006504</strain>
    </source>
</reference>
<evidence type="ECO:0000313" key="2">
    <source>
        <dbReference type="Proteomes" id="UP000054771"/>
    </source>
</evidence>
<evidence type="ECO:0000313" key="1">
    <source>
        <dbReference type="EMBL" id="CEL00817.1"/>
    </source>
</evidence>
<keyword evidence="2" id="KW-1185">Reference proteome</keyword>
<organism evidence="1 2">
    <name type="scientific">Aspergillus calidoustus</name>
    <dbReference type="NCBI Taxonomy" id="454130"/>
    <lineage>
        <taxon>Eukaryota</taxon>
        <taxon>Fungi</taxon>
        <taxon>Dikarya</taxon>
        <taxon>Ascomycota</taxon>
        <taxon>Pezizomycotina</taxon>
        <taxon>Eurotiomycetes</taxon>
        <taxon>Eurotiomycetidae</taxon>
        <taxon>Eurotiales</taxon>
        <taxon>Aspergillaceae</taxon>
        <taxon>Aspergillus</taxon>
        <taxon>Aspergillus subgen. Nidulantes</taxon>
    </lineage>
</organism>